<evidence type="ECO:0000313" key="4">
    <source>
        <dbReference type="Proteomes" id="UP001565368"/>
    </source>
</evidence>
<dbReference type="InterPro" id="IPR001357">
    <property type="entry name" value="BRCT_dom"/>
</dbReference>
<feature type="region of interest" description="Disordered" evidence="1">
    <location>
        <begin position="300"/>
        <end position="354"/>
    </location>
</feature>
<keyword evidence="4" id="KW-1185">Reference proteome</keyword>
<sequence length="792" mass="83365">MASQEPRPPLSAPLAARTTRSMARRASELGLPPPSAPRIPSSSAGPSRIPTASRPTRTSARVRGPAAAPALVPSLQVGSKRKADDSAARAKRPRVNDTAMLLIPEEADVQPPAKHPDPHPAPGHVPPSAIPPVPATPSRAPAPTSTTQVHTPPSQLSAPVAAPTPAREILGRSLDDAAAAEIQARPPTPPRIAERTPRNGYPMLTPKRPRSPQASDTGRLTVRRLDGAMATASPGVRRPIAGLRGPAPLPGVLFGVPATPAAQTAATPRAIATMPRPRVAPSPFRVPGAGVTVPVPFGGRVGDSTRASENKAAGNEAKSLAKSTSRPDLRQLEQPRLMAPVLEQPPQAEQSAPLRMLAPVLEVPQVPEQQPAPPSIQVTTVDEPMNEATADVTMSEPAVPEPEVAAPKRPPSALPTRRPSTRPSNAPAAPAATTEAPSVRRVPSYPSSLGSGPLARPTARVVSNPLAGRSVSNPPVINVMMDVDQAAPRAVSDPTNRRSVSGPVVGPGAPRPRASLSMSTRREGWDDTSRNLTGLSDALAKLKVRLPAPGTDTVRPGVRRVSNTSSSSSSNSNTPTLPDGKPKNLAHRPSLATLSARPVNPTAHNREPGDESFSVGDHSLASLCASTSVGTFLKGVVAFVDVKTAEGDDASGVFVNMLKTCGARVLTRPTESCTHIVYKGGKQSTAVFYRRLPEDKRPFVVGIRWVVRSKETGRRAPEDEHVVNLDEEDIFQIRRKSMQPKSLGAEQPVSNGLSSRMSLNIPELSATRHRSLLYAPKISSPLKSGRFLPLEE</sequence>
<dbReference type="CDD" id="cd17716">
    <property type="entry name" value="BRCT_microcephalin_rpt1"/>
    <property type="match status" value="1"/>
</dbReference>
<feature type="region of interest" description="Disordered" evidence="1">
    <location>
        <begin position="488"/>
        <end position="531"/>
    </location>
</feature>
<dbReference type="SUPFAM" id="SSF52113">
    <property type="entry name" value="BRCT domain"/>
    <property type="match status" value="1"/>
</dbReference>
<dbReference type="PROSITE" id="PS50172">
    <property type="entry name" value="BRCT"/>
    <property type="match status" value="1"/>
</dbReference>
<feature type="region of interest" description="Disordered" evidence="1">
    <location>
        <begin position="388"/>
        <end position="456"/>
    </location>
</feature>
<feature type="compositionally biased region" description="Low complexity" evidence="1">
    <location>
        <begin position="38"/>
        <end position="50"/>
    </location>
</feature>
<feature type="region of interest" description="Disordered" evidence="1">
    <location>
        <begin position="181"/>
        <end position="220"/>
    </location>
</feature>
<dbReference type="RefSeq" id="XP_069212012.1">
    <property type="nucleotide sequence ID" value="XM_069351626.1"/>
</dbReference>
<dbReference type="Gene3D" id="3.40.50.10190">
    <property type="entry name" value="BRCT domain"/>
    <property type="match status" value="1"/>
</dbReference>
<feature type="compositionally biased region" description="Low complexity" evidence="1">
    <location>
        <begin position="136"/>
        <end position="147"/>
    </location>
</feature>
<feature type="region of interest" description="Disordered" evidence="1">
    <location>
        <begin position="547"/>
        <end position="613"/>
    </location>
</feature>
<feature type="compositionally biased region" description="Low complexity" evidence="1">
    <location>
        <begin position="414"/>
        <end position="454"/>
    </location>
</feature>
<feature type="domain" description="BRCT" evidence="2">
    <location>
        <begin position="628"/>
        <end position="723"/>
    </location>
</feature>
<dbReference type="InterPro" id="IPR036420">
    <property type="entry name" value="BRCT_dom_sf"/>
</dbReference>
<evidence type="ECO:0000259" key="2">
    <source>
        <dbReference type="PROSITE" id="PS50172"/>
    </source>
</evidence>
<feature type="compositionally biased region" description="Pro residues" evidence="1">
    <location>
        <begin position="119"/>
        <end position="135"/>
    </location>
</feature>
<feature type="compositionally biased region" description="Basic and acidic residues" evidence="1">
    <location>
        <begin position="520"/>
        <end position="529"/>
    </location>
</feature>
<feature type="compositionally biased region" description="Low complexity" evidence="1">
    <location>
        <begin position="12"/>
        <end position="21"/>
    </location>
</feature>
<reference evidence="3 4" key="1">
    <citation type="submission" date="2023-08" db="EMBL/GenBank/DDBJ databases">
        <title>Annotated Genome Sequence of Vanrija albida AlHP1.</title>
        <authorList>
            <person name="Herzog R."/>
        </authorList>
    </citation>
    <scope>NUCLEOTIDE SEQUENCE [LARGE SCALE GENOMIC DNA]</scope>
    <source>
        <strain evidence="3 4">AlHP1</strain>
    </source>
</reference>
<organism evidence="3 4">
    <name type="scientific">Vanrija albida</name>
    <dbReference type="NCBI Taxonomy" id="181172"/>
    <lineage>
        <taxon>Eukaryota</taxon>
        <taxon>Fungi</taxon>
        <taxon>Dikarya</taxon>
        <taxon>Basidiomycota</taxon>
        <taxon>Agaricomycotina</taxon>
        <taxon>Tremellomycetes</taxon>
        <taxon>Trichosporonales</taxon>
        <taxon>Trichosporonaceae</taxon>
        <taxon>Vanrija</taxon>
    </lineage>
</organism>
<protein>
    <recommendedName>
        <fullName evidence="2">BRCT domain-containing protein</fullName>
    </recommendedName>
</protein>
<name>A0ABR3QCG7_9TREE</name>
<feature type="compositionally biased region" description="Low complexity" evidence="1">
    <location>
        <begin position="396"/>
        <end position="407"/>
    </location>
</feature>
<dbReference type="EMBL" id="JBBXJM010000002">
    <property type="protein sequence ID" value="KAL1412068.1"/>
    <property type="molecule type" value="Genomic_DNA"/>
</dbReference>
<feature type="compositionally biased region" description="Pro residues" evidence="1">
    <location>
        <begin position="1"/>
        <end position="11"/>
    </location>
</feature>
<feature type="compositionally biased region" description="Low complexity" evidence="1">
    <location>
        <begin position="497"/>
        <end position="514"/>
    </location>
</feature>
<accession>A0ABR3QCG7</accession>
<dbReference type="Proteomes" id="UP001565368">
    <property type="component" value="Unassembled WGS sequence"/>
</dbReference>
<gene>
    <name evidence="3" type="ORF">Q8F55_003065</name>
</gene>
<comment type="caution">
    <text evidence="3">The sequence shown here is derived from an EMBL/GenBank/DDBJ whole genome shotgun (WGS) entry which is preliminary data.</text>
</comment>
<feature type="compositionally biased region" description="Polar residues" evidence="1">
    <location>
        <begin position="148"/>
        <end position="157"/>
    </location>
</feature>
<evidence type="ECO:0000313" key="3">
    <source>
        <dbReference type="EMBL" id="KAL1412068.1"/>
    </source>
</evidence>
<proteinExistence type="predicted"/>
<evidence type="ECO:0000256" key="1">
    <source>
        <dbReference type="SAM" id="MobiDB-lite"/>
    </source>
</evidence>
<feature type="region of interest" description="Disordered" evidence="1">
    <location>
        <begin position="1"/>
        <end position="162"/>
    </location>
</feature>
<feature type="compositionally biased region" description="Low complexity" evidence="1">
    <location>
        <begin position="562"/>
        <end position="574"/>
    </location>
</feature>
<dbReference type="GeneID" id="95984108"/>